<dbReference type="AlphaFoldDB" id="H6N932"/>
<evidence type="ECO:0000313" key="2">
    <source>
        <dbReference type="EMBL" id="AFC27778.1"/>
    </source>
</evidence>
<gene>
    <name evidence="2" type="ORF">PM3016_828</name>
</gene>
<keyword evidence="1" id="KW-0812">Transmembrane</keyword>
<keyword evidence="1" id="KW-0472">Membrane</keyword>
<dbReference type="EMBL" id="CP003235">
    <property type="protein sequence ID" value="AFC27778.1"/>
    <property type="molecule type" value="Genomic_DNA"/>
</dbReference>
<protein>
    <submittedName>
        <fullName evidence="2">Uncharacterized protein</fullName>
    </submittedName>
</protein>
<keyword evidence="3" id="KW-1185">Reference proteome</keyword>
<dbReference type="Proteomes" id="UP000007523">
    <property type="component" value="Chromosome"/>
</dbReference>
<dbReference type="HOGENOM" id="CLU_193765_0_0_9"/>
<reference evidence="2 3" key="1">
    <citation type="journal article" date="2012" name="J. Bacteriol.">
        <title>Complete Genome Sequence of Paenibacillus mucilaginosus 3016, a Bacterium Functional as Microbial Fertilizer.</title>
        <authorList>
            <person name="Ma M."/>
            <person name="Wang Z."/>
            <person name="Li L."/>
            <person name="Jiang X."/>
            <person name="Guan D."/>
            <person name="Cao F."/>
            <person name="Chen H."/>
            <person name="Wang X."/>
            <person name="Shen D."/>
            <person name="Du B."/>
            <person name="Li J."/>
        </authorList>
    </citation>
    <scope>NUCLEOTIDE SEQUENCE [LARGE SCALE GENOMIC DNA]</scope>
    <source>
        <strain evidence="2 3">3016</strain>
    </source>
</reference>
<accession>H6N932</accession>
<feature type="transmembrane region" description="Helical" evidence="1">
    <location>
        <begin position="22"/>
        <end position="41"/>
    </location>
</feature>
<name>H6N932_9BACL</name>
<proteinExistence type="predicted"/>
<organism evidence="2 3">
    <name type="scientific">Paenibacillus mucilaginosus 3016</name>
    <dbReference type="NCBI Taxonomy" id="1116391"/>
    <lineage>
        <taxon>Bacteria</taxon>
        <taxon>Bacillati</taxon>
        <taxon>Bacillota</taxon>
        <taxon>Bacilli</taxon>
        <taxon>Bacillales</taxon>
        <taxon>Paenibacillaceae</taxon>
        <taxon>Paenibacillus</taxon>
    </lineage>
</organism>
<evidence type="ECO:0000313" key="3">
    <source>
        <dbReference type="Proteomes" id="UP000007523"/>
    </source>
</evidence>
<dbReference type="KEGG" id="pmq:PM3016_828"/>
<evidence type="ECO:0000256" key="1">
    <source>
        <dbReference type="SAM" id="Phobius"/>
    </source>
</evidence>
<sequence length="83" mass="9435">MDRYPFQLSKGGNPPLQARNKLMLKMYSFLLMIGILPQFAIRNTLMALSVLVTGAVFARGCAFLTYRTERQNSVTSSMTWWPS</sequence>
<feature type="transmembrane region" description="Helical" evidence="1">
    <location>
        <begin position="47"/>
        <end position="66"/>
    </location>
</feature>
<keyword evidence="1" id="KW-1133">Transmembrane helix</keyword>